<dbReference type="GO" id="GO:0015768">
    <property type="term" value="P:maltose transport"/>
    <property type="evidence" value="ECO:0007669"/>
    <property type="project" value="TreeGrafter"/>
</dbReference>
<dbReference type="OrthoDB" id="9798191at2"/>
<protein>
    <submittedName>
        <fullName evidence="5">Extracellular solute-binding protein</fullName>
    </submittedName>
</protein>
<keyword evidence="6" id="KW-1185">Reference proteome</keyword>
<sequence>MHGDNGVVALTMNSDRDRSIRFDIFHRYMTFAKPGGSTMKIRKSLAGIAAFALLALTLQACGGGNNEGNASSAPASSAPASSESSSGSSSGGENVTLKVWGDLGNQAVLEEPFKAINAAFEQKYPNIKITYDFAQNDQSLNVALQANELPDLFWVQGDKTSKMGEMVKNGFLLDLTSFNMDLSRNSDPEKAYCTVDGKLYCSLPSFFDTNVVYYNKDLFEKNGVSVPTTWDEFVAGLDKLKAGGVTPIALAGKSEWDRAWPIFAFAPAFANTALQNAMTGAGTMADPSIAEMLQAFRDFADNGYFGKDFLAQDMAGAQFAFTNGKAAAIIDGTWNNATYVSSGINLGRFPVPNKEGKRVVQSSYSNFMTYAVSSKTEHPEEAVKYLEFLSSQEAQQIMEDATGLVPTISDIVPKDEGVKELAVFDEAGLNIYSVLTALSTTESNAADILMKDVIPKLMTSAITGAEGADILDKAAHYPAG</sequence>
<keyword evidence="3" id="KW-0732">Signal</keyword>
<feature type="compositionally biased region" description="Low complexity" evidence="4">
    <location>
        <begin position="67"/>
        <end position="92"/>
    </location>
</feature>
<accession>A0A4S4C359</accession>
<name>A0A4S4C359_9BACL</name>
<dbReference type="EMBL" id="SSOB01000007">
    <property type="protein sequence ID" value="THF82167.1"/>
    <property type="molecule type" value="Genomic_DNA"/>
</dbReference>
<evidence type="ECO:0000313" key="5">
    <source>
        <dbReference type="EMBL" id="THF82167.1"/>
    </source>
</evidence>
<dbReference type="Pfam" id="PF01547">
    <property type="entry name" value="SBP_bac_1"/>
    <property type="match status" value="1"/>
</dbReference>
<dbReference type="AlphaFoldDB" id="A0A4S4C359"/>
<dbReference type="PANTHER" id="PTHR30061:SF50">
    <property type="entry name" value="MALTOSE_MALTODEXTRIN-BINDING PERIPLASMIC PROTEIN"/>
    <property type="match status" value="1"/>
</dbReference>
<dbReference type="InterPro" id="IPR006059">
    <property type="entry name" value="SBP"/>
</dbReference>
<evidence type="ECO:0000256" key="1">
    <source>
        <dbReference type="ARBA" id="ARBA00008520"/>
    </source>
</evidence>
<organism evidence="5 6">
    <name type="scientific">Cohnella fermenti</name>
    <dbReference type="NCBI Taxonomy" id="2565925"/>
    <lineage>
        <taxon>Bacteria</taxon>
        <taxon>Bacillati</taxon>
        <taxon>Bacillota</taxon>
        <taxon>Bacilli</taxon>
        <taxon>Bacillales</taxon>
        <taxon>Paenibacillaceae</taxon>
        <taxon>Cohnella</taxon>
    </lineage>
</organism>
<proteinExistence type="inferred from homology"/>
<dbReference type="GO" id="GO:0042956">
    <property type="term" value="P:maltodextrin transmembrane transport"/>
    <property type="evidence" value="ECO:0007669"/>
    <property type="project" value="TreeGrafter"/>
</dbReference>
<dbReference type="GO" id="GO:0055052">
    <property type="term" value="C:ATP-binding cassette (ABC) transporter complex, substrate-binding subunit-containing"/>
    <property type="evidence" value="ECO:0007669"/>
    <property type="project" value="TreeGrafter"/>
</dbReference>
<dbReference type="Gene3D" id="3.40.190.10">
    <property type="entry name" value="Periplasmic binding protein-like II"/>
    <property type="match status" value="2"/>
</dbReference>
<evidence type="ECO:0000256" key="2">
    <source>
        <dbReference type="ARBA" id="ARBA00022448"/>
    </source>
</evidence>
<keyword evidence="2" id="KW-0813">Transport</keyword>
<feature type="region of interest" description="Disordered" evidence="4">
    <location>
        <begin position="66"/>
        <end position="92"/>
    </location>
</feature>
<evidence type="ECO:0000256" key="4">
    <source>
        <dbReference type="SAM" id="MobiDB-lite"/>
    </source>
</evidence>
<dbReference type="GO" id="GO:1901982">
    <property type="term" value="F:maltose binding"/>
    <property type="evidence" value="ECO:0007669"/>
    <property type="project" value="TreeGrafter"/>
</dbReference>
<gene>
    <name evidence="5" type="ORF">E6C55_07220</name>
</gene>
<dbReference type="PANTHER" id="PTHR30061">
    <property type="entry name" value="MALTOSE-BINDING PERIPLASMIC PROTEIN"/>
    <property type="match status" value="1"/>
</dbReference>
<evidence type="ECO:0000256" key="3">
    <source>
        <dbReference type="ARBA" id="ARBA00022729"/>
    </source>
</evidence>
<comment type="similarity">
    <text evidence="1">Belongs to the bacterial solute-binding protein 1 family.</text>
</comment>
<dbReference type="SUPFAM" id="SSF53850">
    <property type="entry name" value="Periplasmic binding protein-like II"/>
    <property type="match status" value="1"/>
</dbReference>
<evidence type="ECO:0000313" key="6">
    <source>
        <dbReference type="Proteomes" id="UP000310636"/>
    </source>
</evidence>
<reference evidence="5 6" key="1">
    <citation type="submission" date="2019-04" db="EMBL/GenBank/DDBJ databases">
        <title>Cohnella sp. nov. isolated from preserved vegetables.</title>
        <authorList>
            <person name="Lin S.-Y."/>
            <person name="Hung M.-H."/>
            <person name="Young C.-C."/>
        </authorList>
    </citation>
    <scope>NUCLEOTIDE SEQUENCE [LARGE SCALE GENOMIC DNA]</scope>
    <source>
        <strain evidence="5 6">CC-MHH1044</strain>
    </source>
</reference>
<dbReference type="Proteomes" id="UP000310636">
    <property type="component" value="Unassembled WGS sequence"/>
</dbReference>
<comment type="caution">
    <text evidence="5">The sequence shown here is derived from an EMBL/GenBank/DDBJ whole genome shotgun (WGS) entry which is preliminary data.</text>
</comment>